<proteinExistence type="predicted"/>
<accession>A0A653Q6T0</accession>
<accession>A0A0D6SP91</accession>
<reference evidence="2 4" key="2">
    <citation type="submission" date="2016-12" db="EMBL/GenBank/DDBJ databases">
        <title>Genome Sequences of Twelve Sporeforming Bacillus Species Isolated from Foods.</title>
        <authorList>
            <person name="De Jong A."/>
            <person name="Holsappel S."/>
            <person name="Kuipers O.P."/>
        </authorList>
    </citation>
    <scope>NUCLEOTIDE SEQUENCE [LARGE SCALE GENOMIC DNA]</scope>
    <source>
        <strain evidence="2 4">S3E15</strain>
    </source>
</reference>
<dbReference type="EMBL" id="ACMP01000111">
    <property type="protein sequence ID" value="EEL69008.1"/>
    <property type="molecule type" value="Genomic_DNA"/>
</dbReference>
<dbReference type="Proteomes" id="UP000437562">
    <property type="component" value="Unassembled WGS sequence"/>
</dbReference>
<reference evidence="3 5" key="3">
    <citation type="submission" date="2019-10" db="EMBL/GenBank/DDBJ databases">
        <authorList>
            <person name="Karimi E."/>
        </authorList>
    </citation>
    <scope>NUCLEOTIDE SEQUENCE [LARGE SCALE GENOMIC DNA]</scope>
    <source>
        <strain evidence="3">Bacillus sp. 71</strain>
    </source>
</reference>
<gene>
    <name evidence="3" type="ORF">BACI71_110318</name>
    <name evidence="1" type="ORF">bcere0026_40260</name>
    <name evidence="2" type="ORF">S3E15_03650</name>
</gene>
<dbReference type="AlphaFoldDB" id="A0A0D6SP91"/>
<dbReference type="KEGG" id="bww:bwei_0678"/>
<accession>A0A0A0WHS2</accession>
<accession>C2XZ92</accession>
<accession>C2Q0V7</accession>
<name>A0A0D6SP91_BACMY</name>
<sequence length="40" mass="4912">MTFLSENFDAFQKLKDIDIFVTQFYHDFLILSNEYTKFLK</sequence>
<evidence type="ECO:0000313" key="3">
    <source>
        <dbReference type="EMBL" id="VXB37698.1"/>
    </source>
</evidence>
<dbReference type="EMBL" id="CABWMC010000003">
    <property type="protein sequence ID" value="VXB37698.1"/>
    <property type="molecule type" value="Genomic_DNA"/>
</dbReference>
<organism evidence="1">
    <name type="scientific">Bacillus mycoides</name>
    <dbReference type="NCBI Taxonomy" id="1405"/>
    <lineage>
        <taxon>Bacteria</taxon>
        <taxon>Bacillati</taxon>
        <taxon>Bacillota</taxon>
        <taxon>Bacilli</taxon>
        <taxon>Bacillales</taxon>
        <taxon>Bacillaceae</taxon>
        <taxon>Bacillus</taxon>
        <taxon>Bacillus cereus group</taxon>
    </lineage>
</organism>
<reference evidence="1" key="1">
    <citation type="journal article" date="2012" name="Genome Res.">
        <title>Genomic characterization of the Bacillus cereus sensu lato species: Backdrop to the evolution of Bacillus anthracis.</title>
        <authorList>
            <person name="Zwick M.E."/>
            <person name="Joseph S.J."/>
            <person name="Didelot X."/>
            <person name="Chen P.E."/>
            <person name="Bishop-Lilly K.A."/>
            <person name="Stewart A.C."/>
            <person name="Willner K."/>
            <person name="Nolan N."/>
            <person name="Lentz S."/>
            <person name="Thomason M.K."/>
            <person name="Sozhamannan S."/>
            <person name="Mateczun A.J."/>
            <person name="Du L."/>
            <person name="Read T.D."/>
        </authorList>
    </citation>
    <scope>NUCLEOTIDE SEQUENCE [LARGE SCALE GENOMIC DNA]</scope>
    <source>
        <strain evidence="1">AH603</strain>
    </source>
</reference>
<dbReference type="EMBL" id="MRWU01000003">
    <property type="protein sequence ID" value="OSX95052.1"/>
    <property type="molecule type" value="Genomic_DNA"/>
</dbReference>
<evidence type="ECO:0000313" key="2">
    <source>
        <dbReference type="EMBL" id="OSX95052.1"/>
    </source>
</evidence>
<evidence type="ECO:0000313" key="1">
    <source>
        <dbReference type="EMBL" id="EEL69008.1"/>
    </source>
</evidence>
<protein>
    <submittedName>
        <fullName evidence="1">Uncharacterized protein</fullName>
    </submittedName>
</protein>
<evidence type="ECO:0000313" key="4">
    <source>
        <dbReference type="Proteomes" id="UP000194131"/>
    </source>
</evidence>
<evidence type="ECO:0000313" key="5">
    <source>
        <dbReference type="Proteomes" id="UP000437562"/>
    </source>
</evidence>
<dbReference type="HOGENOM" id="CLU_3284429_0_0_9"/>
<dbReference type="Proteomes" id="UP000001753">
    <property type="component" value="Chromosome"/>
</dbReference>
<dbReference type="Proteomes" id="UP000194131">
    <property type="component" value="Unassembled WGS sequence"/>
</dbReference>